<dbReference type="EMBL" id="ADCY02000035">
    <property type="protein sequence ID" value="EFG30485.1"/>
    <property type="molecule type" value="Genomic_DNA"/>
</dbReference>
<evidence type="ECO:0008006" key="3">
    <source>
        <dbReference type="Google" id="ProtNLM"/>
    </source>
</evidence>
<dbReference type="OrthoDB" id="6693997at2"/>
<dbReference type="HOGENOM" id="CLU_172311_0_0_4"/>
<dbReference type="AlphaFoldDB" id="V9H5N8"/>
<dbReference type="eggNOG" id="ENOG5033MS9">
    <property type="taxonomic scope" value="Bacteria"/>
</dbReference>
<dbReference type="KEGG" id="smur:BWP33_08340"/>
<dbReference type="Proteomes" id="UP000017813">
    <property type="component" value="Unassembled WGS sequence"/>
</dbReference>
<protein>
    <recommendedName>
        <fullName evidence="3">Phage protein</fullName>
    </recommendedName>
</protein>
<evidence type="ECO:0000313" key="2">
    <source>
        <dbReference type="Proteomes" id="UP000017813"/>
    </source>
</evidence>
<organism evidence="1 2">
    <name type="scientific">Simonsiella muelleri ATCC 29453</name>
    <dbReference type="NCBI Taxonomy" id="641147"/>
    <lineage>
        <taxon>Bacteria</taxon>
        <taxon>Pseudomonadati</taxon>
        <taxon>Pseudomonadota</taxon>
        <taxon>Betaproteobacteria</taxon>
        <taxon>Neisseriales</taxon>
        <taxon>Neisseriaceae</taxon>
        <taxon>Simonsiella</taxon>
    </lineage>
</organism>
<proteinExistence type="predicted"/>
<name>V9H5N8_9NEIS</name>
<keyword evidence="2" id="KW-1185">Reference proteome</keyword>
<accession>V9H5N8</accession>
<dbReference type="RefSeq" id="WP_002642177.1">
    <property type="nucleotide sequence ID" value="NZ_CP019448.1"/>
</dbReference>
<gene>
    <name evidence="1" type="ORF">HMPREF9021_01772</name>
</gene>
<sequence>MANNTINYEFITAQLKHWLSCPPNGYLGSDYGIDLKQYLHKPMSQFDADYIIAKMRADIPVLKMLPINSVNIYVIDDHDDGKKIIIQVAEKYFQAA</sequence>
<dbReference type="STRING" id="641147.HMPREF9021_01772"/>
<comment type="caution">
    <text evidence="1">The sequence shown here is derived from an EMBL/GenBank/DDBJ whole genome shotgun (WGS) entry which is preliminary data.</text>
</comment>
<reference evidence="1 2" key="2">
    <citation type="submission" date="2011-10" db="EMBL/GenBank/DDBJ databases">
        <title>The Genome Sequence of Simonsiella muelleri ATCC 29453.</title>
        <authorList>
            <consortium name="The Broad Institute Genome Sequencing Platform"/>
            <consortium name="The Broad Institute Genome Sequencing Center for Infectious Disease"/>
            <person name="Earl A."/>
            <person name="Ward D."/>
            <person name="Feldgarden M."/>
            <person name="Gevers D."/>
            <person name="Izard J."/>
            <person name="Baranova O.V."/>
            <person name="Blanton J.M."/>
            <person name="Tanner A.C."/>
            <person name="Dewhirst F."/>
            <person name="Young S.K."/>
            <person name="Zeng Q."/>
            <person name="Gargeya S."/>
            <person name="Fitzgerald M."/>
            <person name="Haas B."/>
            <person name="Abouelleil A."/>
            <person name="Alvarado L."/>
            <person name="Arachchi H.M."/>
            <person name="Berlin A."/>
            <person name="Brown A."/>
            <person name="Chapman S.B."/>
            <person name="Chen Z."/>
            <person name="Dunbar C."/>
            <person name="Freedman E."/>
            <person name="Gearin G."/>
            <person name="Goldberg J."/>
            <person name="Griggs A."/>
            <person name="Gujja S."/>
            <person name="Heiman D."/>
            <person name="Howarth C."/>
            <person name="Larson L."/>
            <person name="Lui A."/>
            <person name="MacDonald P.J.P."/>
            <person name="Montmayeur A."/>
            <person name="Murphy C."/>
            <person name="Neiman D."/>
            <person name="Pearson M."/>
            <person name="Priest M."/>
            <person name="Roberts A."/>
            <person name="Saif S."/>
            <person name="Shea T."/>
            <person name="Shenoy N."/>
            <person name="Sisk P."/>
            <person name="Stolte C."/>
            <person name="Sykes S."/>
            <person name="Wortman J."/>
            <person name="Nusbaum C."/>
            <person name="Birren B."/>
        </authorList>
    </citation>
    <scope>NUCLEOTIDE SEQUENCE [LARGE SCALE GENOMIC DNA]</scope>
    <source>
        <strain evidence="1 2">ATCC 29453</strain>
    </source>
</reference>
<evidence type="ECO:0000313" key="1">
    <source>
        <dbReference type="EMBL" id="EFG30485.1"/>
    </source>
</evidence>
<reference evidence="1 2" key="1">
    <citation type="submission" date="2010-03" db="EMBL/GenBank/DDBJ databases">
        <authorList>
            <consortium name="The Broad Institute Genome Sequencing Platform"/>
            <person name="Ward D."/>
            <person name="Earl A."/>
            <person name="Feldgarden M."/>
            <person name="Gevers D."/>
            <person name="Young S."/>
            <person name="Zeng Q."/>
            <person name="Koehrsen M."/>
            <person name="Alvarado L."/>
            <person name="Berlin A.M."/>
            <person name="Borenstein D."/>
            <person name="Chapman S.B."/>
            <person name="Chen Z."/>
            <person name="Engels R."/>
            <person name="Freedman E."/>
            <person name="Gellesch M."/>
            <person name="Goldberg J."/>
            <person name="Griggs A."/>
            <person name="Gujja S."/>
            <person name="Heilman E.R."/>
            <person name="Heiman D.I."/>
            <person name="Hepburn T.A."/>
            <person name="Howarth C."/>
            <person name="Jen D."/>
            <person name="Larson L."/>
            <person name="Mehta T."/>
            <person name="Park D."/>
            <person name="Pearson M."/>
            <person name="Richards J."/>
            <person name="Roberts A."/>
            <person name="Saif S."/>
            <person name="Shea T.D."/>
            <person name="Shenoy N."/>
            <person name="Sisk P."/>
            <person name="Stolte C."/>
            <person name="Sykes S.N."/>
            <person name="Walk T."/>
            <person name="White J."/>
            <person name="Yandava C."/>
            <person name="Izard J."/>
            <person name="Baranova O.V."/>
            <person name="Blanton J.M."/>
            <person name="Tanner A.C."/>
            <person name="Dewhirst F."/>
            <person name="Haas B."/>
            <person name="Nusbaum C."/>
            <person name="Birren B."/>
        </authorList>
    </citation>
    <scope>NUCLEOTIDE SEQUENCE [LARGE SCALE GENOMIC DNA]</scope>
    <source>
        <strain evidence="1 2">ATCC 29453</strain>
    </source>
</reference>